<reference evidence="3 4" key="1">
    <citation type="journal article" date="2016" name="Nat. Commun.">
        <title>Thousands of microbial genomes shed light on interconnected biogeochemical processes in an aquifer system.</title>
        <authorList>
            <person name="Anantharaman K."/>
            <person name="Brown C.T."/>
            <person name="Hug L.A."/>
            <person name="Sharon I."/>
            <person name="Castelle C.J."/>
            <person name="Probst A.J."/>
            <person name="Thomas B.C."/>
            <person name="Singh A."/>
            <person name="Wilkins M.J."/>
            <person name="Karaoz U."/>
            <person name="Brodie E.L."/>
            <person name="Williams K.H."/>
            <person name="Hubbard S.S."/>
            <person name="Banfield J.F."/>
        </authorList>
    </citation>
    <scope>NUCLEOTIDE SEQUENCE [LARGE SCALE GENOMIC DNA]</scope>
</reference>
<evidence type="ECO:0000256" key="2">
    <source>
        <dbReference type="SAM" id="SignalP"/>
    </source>
</evidence>
<evidence type="ECO:0000313" key="3">
    <source>
        <dbReference type="EMBL" id="OGL74144.1"/>
    </source>
</evidence>
<comment type="caution">
    <text evidence="3">The sequence shown here is derived from an EMBL/GenBank/DDBJ whole genome shotgun (WGS) entry which is preliminary data.</text>
</comment>
<dbReference type="EMBL" id="MGDZ01000006">
    <property type="protein sequence ID" value="OGL74144.1"/>
    <property type="molecule type" value="Genomic_DNA"/>
</dbReference>
<feature type="transmembrane region" description="Helical" evidence="1">
    <location>
        <begin position="67"/>
        <end position="88"/>
    </location>
</feature>
<dbReference type="STRING" id="1802391.A3D72_02560"/>
<feature type="signal peptide" evidence="2">
    <location>
        <begin position="1"/>
        <end position="25"/>
    </location>
</feature>
<proteinExistence type="predicted"/>
<feature type="chain" id="PRO_5009533010" evidence="2">
    <location>
        <begin position="26"/>
        <end position="145"/>
    </location>
</feature>
<accession>A0A1F7U8U8</accession>
<protein>
    <submittedName>
        <fullName evidence="3">Uncharacterized protein</fullName>
    </submittedName>
</protein>
<keyword evidence="2" id="KW-0732">Signal</keyword>
<organism evidence="3 4">
    <name type="scientific">Candidatus Uhrbacteria bacterium RIFCSPHIGHO2_02_FULL_57_19</name>
    <dbReference type="NCBI Taxonomy" id="1802391"/>
    <lineage>
        <taxon>Bacteria</taxon>
        <taxon>Candidatus Uhriibacteriota</taxon>
    </lineage>
</organism>
<keyword evidence="1" id="KW-0812">Transmembrane</keyword>
<dbReference type="InterPro" id="IPR043993">
    <property type="entry name" value="T4SS_pilin"/>
</dbReference>
<gene>
    <name evidence="3" type="ORF">A3D72_02560</name>
</gene>
<dbReference type="AlphaFoldDB" id="A0A1F7U8U8"/>
<dbReference type="Proteomes" id="UP000176303">
    <property type="component" value="Unassembled WGS sequence"/>
</dbReference>
<keyword evidence="1" id="KW-0472">Membrane</keyword>
<evidence type="ECO:0000313" key="4">
    <source>
        <dbReference type="Proteomes" id="UP000176303"/>
    </source>
</evidence>
<dbReference type="Pfam" id="PF18895">
    <property type="entry name" value="T4SS_pilin"/>
    <property type="match status" value="1"/>
</dbReference>
<evidence type="ECO:0000256" key="1">
    <source>
        <dbReference type="SAM" id="Phobius"/>
    </source>
</evidence>
<sequence>MRLAISLLFLVSLFGFLSAPLPASAAEEKVECEGKVGLELAKCRLEGVETEAGFGAEIDPVVIVGNAINVFLSILGVIFLVLTVYAGYLWMTARGDDQQVTKAKDILKAAVIGVAITLSAYAISSFVISRLVQTSEVEFRKGEIK</sequence>
<keyword evidence="1" id="KW-1133">Transmembrane helix</keyword>
<name>A0A1F7U8U8_9BACT</name>
<feature type="transmembrane region" description="Helical" evidence="1">
    <location>
        <begin position="109"/>
        <end position="132"/>
    </location>
</feature>